<keyword evidence="2 4" id="KW-0808">Transferase</keyword>
<evidence type="ECO:0000256" key="3">
    <source>
        <dbReference type="ARBA" id="ARBA00023315"/>
    </source>
</evidence>
<keyword evidence="5" id="KW-1185">Reference proteome</keyword>
<protein>
    <submittedName>
        <fullName evidence="4">Transferase</fullName>
    </submittedName>
</protein>
<proteinExistence type="inferred from homology"/>
<organism evidence="4 5">
    <name type="scientific">Corchorus olitorius</name>
    <dbReference type="NCBI Taxonomy" id="93759"/>
    <lineage>
        <taxon>Eukaryota</taxon>
        <taxon>Viridiplantae</taxon>
        <taxon>Streptophyta</taxon>
        <taxon>Embryophyta</taxon>
        <taxon>Tracheophyta</taxon>
        <taxon>Spermatophyta</taxon>
        <taxon>Magnoliopsida</taxon>
        <taxon>eudicotyledons</taxon>
        <taxon>Gunneridae</taxon>
        <taxon>Pentapetalae</taxon>
        <taxon>rosids</taxon>
        <taxon>malvids</taxon>
        <taxon>Malvales</taxon>
        <taxon>Malvaceae</taxon>
        <taxon>Grewioideae</taxon>
        <taxon>Apeibeae</taxon>
        <taxon>Corchorus</taxon>
    </lineage>
</organism>
<accession>A0A1R3IFY1</accession>
<reference evidence="5" key="1">
    <citation type="submission" date="2013-09" db="EMBL/GenBank/DDBJ databases">
        <title>Corchorus olitorius genome sequencing.</title>
        <authorList>
            <person name="Alam M."/>
            <person name="Haque M.S."/>
            <person name="Islam M.S."/>
            <person name="Emdad E.M."/>
            <person name="Islam M.M."/>
            <person name="Ahmed B."/>
            <person name="Halim A."/>
            <person name="Hossen Q.M.M."/>
            <person name="Hossain M.Z."/>
            <person name="Ahmed R."/>
            <person name="Khan M.M."/>
            <person name="Islam R."/>
            <person name="Rashid M.M."/>
            <person name="Khan S.A."/>
            <person name="Rahman M.S."/>
            <person name="Alam M."/>
            <person name="Yahiya A.S."/>
            <person name="Khan M.S."/>
            <person name="Azam M.S."/>
            <person name="Haque T."/>
            <person name="Lashkar M.Z.H."/>
            <person name="Akhand A.I."/>
            <person name="Morshed G."/>
            <person name="Roy S."/>
            <person name="Uddin K.S."/>
            <person name="Rabeya T."/>
            <person name="Hossain A.S."/>
            <person name="Chowdhury A."/>
            <person name="Snigdha A.R."/>
            <person name="Mortoza M.S."/>
            <person name="Matin S.A."/>
            <person name="Hoque S.M.E."/>
            <person name="Islam M.K."/>
            <person name="Roy D.K."/>
            <person name="Haider R."/>
            <person name="Moosa M.M."/>
            <person name="Elias S.M."/>
            <person name="Hasan A.M."/>
            <person name="Jahan S."/>
            <person name="Shafiuddin M."/>
            <person name="Mahmood N."/>
            <person name="Shommy N.S."/>
        </authorList>
    </citation>
    <scope>NUCLEOTIDE SEQUENCE [LARGE SCALE GENOMIC DNA]</scope>
    <source>
        <strain evidence="5">cv. O-4</strain>
    </source>
</reference>
<keyword evidence="3" id="KW-0012">Acyltransferase</keyword>
<gene>
    <name evidence="4" type="ORF">COLO4_23598</name>
</gene>
<dbReference type="Proteomes" id="UP000187203">
    <property type="component" value="Unassembled WGS sequence"/>
</dbReference>
<dbReference type="EMBL" id="AWUE01018284">
    <property type="protein sequence ID" value="OMO81411.1"/>
    <property type="molecule type" value="Genomic_DNA"/>
</dbReference>
<evidence type="ECO:0000256" key="2">
    <source>
        <dbReference type="ARBA" id="ARBA00022679"/>
    </source>
</evidence>
<evidence type="ECO:0000256" key="1">
    <source>
        <dbReference type="ARBA" id="ARBA00009861"/>
    </source>
</evidence>
<dbReference type="STRING" id="93759.A0A1R3IFY1"/>
<dbReference type="PANTHER" id="PTHR31623:SF122">
    <property type="entry name" value="HXXXD-TYPE ACYL-TRANSFERASE FAMILY PROTEIN"/>
    <property type="match status" value="1"/>
</dbReference>
<dbReference type="GO" id="GO:0016746">
    <property type="term" value="F:acyltransferase activity"/>
    <property type="evidence" value="ECO:0007669"/>
    <property type="project" value="UniProtKB-KW"/>
</dbReference>
<dbReference type="Gene3D" id="3.30.559.10">
    <property type="entry name" value="Chloramphenicol acetyltransferase-like domain"/>
    <property type="match status" value="2"/>
</dbReference>
<dbReference type="Pfam" id="PF02458">
    <property type="entry name" value="Transferase"/>
    <property type="match status" value="1"/>
</dbReference>
<dbReference type="InterPro" id="IPR023213">
    <property type="entry name" value="CAT-like_dom_sf"/>
</dbReference>
<sequence>MAMEFNVEIIHKETIKPSSPTPLSLKNLKLSLFDQLTPPNYLPLLYFYPNYDPHHDIDEFAKARSLQLKKSLAETLTRFYPFAGRIVSNSLIECNDEGVEYIETRVNCHLHDILKQRPHCYSRNKLLPPLYDSITEALTDDHCILMVKVNFFECGGMAIGVSISHKVADLFTLSTFINTWAAMAQGNGNSNVIDPEFGTFSSLFPPMPLPNSKFQVPKVENVATRRLVFDASKISMLKAQAASRDVAQPSRVQAVTGLIWKCAMAAATSNRGGLKKPSVLHQVVNLRRKMNPPLPEYSMGNFVHGCISKTGPEYCETELMQGLVKQLSDGIREFNENKVRKIQGRDGVSAILESLKEMGSYYSKKEEFDLYISSSVCRFNLYVADFGWGKPIWVSVSDVTPTNSFILMDSRDEEAIEAWLTLNVAEMAFFERNEELLAFASVNPAAVIP</sequence>
<dbReference type="OrthoDB" id="671439at2759"/>
<dbReference type="AlphaFoldDB" id="A0A1R3IFY1"/>
<dbReference type="PANTHER" id="PTHR31623">
    <property type="entry name" value="F21J9.9"/>
    <property type="match status" value="1"/>
</dbReference>
<comment type="caution">
    <text evidence="4">The sequence shown here is derived from an EMBL/GenBank/DDBJ whole genome shotgun (WGS) entry which is preliminary data.</text>
</comment>
<comment type="similarity">
    <text evidence="1">Belongs to the plant acyltransferase family.</text>
</comment>
<evidence type="ECO:0000313" key="4">
    <source>
        <dbReference type="EMBL" id="OMO81411.1"/>
    </source>
</evidence>
<evidence type="ECO:0000313" key="5">
    <source>
        <dbReference type="Proteomes" id="UP000187203"/>
    </source>
</evidence>
<name>A0A1R3IFY1_9ROSI</name>